<dbReference type="Gene3D" id="1.10.443.10">
    <property type="entry name" value="Intergrase catalytic core"/>
    <property type="match status" value="1"/>
</dbReference>
<dbReference type="InterPro" id="IPR025269">
    <property type="entry name" value="SAM-like_dom"/>
</dbReference>
<comment type="similarity">
    <text evidence="1">Belongs to the 'phage' integrase family.</text>
</comment>
<dbReference type="PANTHER" id="PTHR30349:SF64">
    <property type="entry name" value="PROPHAGE INTEGRASE INTD-RELATED"/>
    <property type="match status" value="1"/>
</dbReference>
<dbReference type="Proteomes" id="UP000664480">
    <property type="component" value="Unassembled WGS sequence"/>
</dbReference>
<evidence type="ECO:0000256" key="3">
    <source>
        <dbReference type="ARBA" id="ARBA00023172"/>
    </source>
</evidence>
<evidence type="ECO:0000256" key="2">
    <source>
        <dbReference type="ARBA" id="ARBA00023125"/>
    </source>
</evidence>
<gene>
    <name evidence="5" type="ORF">J0A69_15575</name>
</gene>
<dbReference type="CDD" id="cd01185">
    <property type="entry name" value="INTN1_C_like"/>
    <property type="match status" value="1"/>
</dbReference>
<dbReference type="PANTHER" id="PTHR30349">
    <property type="entry name" value="PHAGE INTEGRASE-RELATED"/>
    <property type="match status" value="1"/>
</dbReference>
<name>A0ABS3CIE6_9BACT</name>
<organism evidence="5 6">
    <name type="scientific">Algoriphagus pacificus</name>
    <dbReference type="NCBI Taxonomy" id="2811234"/>
    <lineage>
        <taxon>Bacteria</taxon>
        <taxon>Pseudomonadati</taxon>
        <taxon>Bacteroidota</taxon>
        <taxon>Cytophagia</taxon>
        <taxon>Cytophagales</taxon>
        <taxon>Cyclobacteriaceae</taxon>
        <taxon>Algoriphagus</taxon>
    </lineage>
</organism>
<evidence type="ECO:0000313" key="6">
    <source>
        <dbReference type="Proteomes" id="UP000664480"/>
    </source>
</evidence>
<dbReference type="SUPFAM" id="SSF56349">
    <property type="entry name" value="DNA breaking-rejoining enzymes"/>
    <property type="match status" value="1"/>
</dbReference>
<dbReference type="InterPro" id="IPR010998">
    <property type="entry name" value="Integrase_recombinase_N"/>
</dbReference>
<sequence length="376" mass="44097">MSQIHVTLRSKPLRNNKLSLYLDFYPPVYDPVRKIKTRREFLQLHIYESPTTSHEFEINQITLLKADKIRLERELQFLRNEFGILDKSTQKMDFLEYFRSRIHEHSDSDSNVGNWKSALEHLKIYSFGKCQFKDVTEEFCKGFQEFLKTARSIRNDKKLSVNTQLSYYAKLKACLKDAVRDKLLAEDPSFRIKGIKSSDSSREYLLLSELKAAFNTPFPENEHLKKAALFSALTGLRWSDIEKLIWAEIAEDPETNSITIRYRQKKTKGFEYLPISRESRNLLGERRDPLDKVFPRLRYSDKVSSDLKLWLQRAGIYKHITFHCFRHTYATLQLSLGTDIYTVSKTLGHKFLKTTEIYAKVVDSKKVDAANRISLL</sequence>
<protein>
    <submittedName>
        <fullName evidence="5">Site-specific integrase</fullName>
    </submittedName>
</protein>
<keyword evidence="6" id="KW-1185">Reference proteome</keyword>
<dbReference type="InterPro" id="IPR011010">
    <property type="entry name" value="DNA_brk_join_enz"/>
</dbReference>
<dbReference type="EMBL" id="JAFKCU010000003">
    <property type="protein sequence ID" value="MBN7816867.1"/>
    <property type="molecule type" value="Genomic_DNA"/>
</dbReference>
<evidence type="ECO:0000256" key="1">
    <source>
        <dbReference type="ARBA" id="ARBA00008857"/>
    </source>
</evidence>
<dbReference type="Pfam" id="PF00589">
    <property type="entry name" value="Phage_integrase"/>
    <property type="match status" value="1"/>
</dbReference>
<dbReference type="InterPro" id="IPR002104">
    <property type="entry name" value="Integrase_catalytic"/>
</dbReference>
<dbReference type="InterPro" id="IPR013762">
    <property type="entry name" value="Integrase-like_cat_sf"/>
</dbReference>
<dbReference type="RefSeq" id="WP_206587523.1">
    <property type="nucleotide sequence ID" value="NZ_JAFKCU010000003.1"/>
</dbReference>
<evidence type="ECO:0000259" key="4">
    <source>
        <dbReference type="PROSITE" id="PS51898"/>
    </source>
</evidence>
<dbReference type="PROSITE" id="PS51898">
    <property type="entry name" value="TYR_RECOMBINASE"/>
    <property type="match status" value="1"/>
</dbReference>
<dbReference type="Gene3D" id="1.10.150.130">
    <property type="match status" value="1"/>
</dbReference>
<keyword evidence="2" id="KW-0238">DNA-binding</keyword>
<evidence type="ECO:0000313" key="5">
    <source>
        <dbReference type="EMBL" id="MBN7816867.1"/>
    </source>
</evidence>
<keyword evidence="3" id="KW-0233">DNA recombination</keyword>
<dbReference type="InterPro" id="IPR050090">
    <property type="entry name" value="Tyrosine_recombinase_XerCD"/>
</dbReference>
<accession>A0ABS3CIE6</accession>
<reference evidence="5 6" key="1">
    <citation type="submission" date="2021-03" db="EMBL/GenBank/DDBJ databases">
        <title>novel species isolated from a fishpond in China.</title>
        <authorList>
            <person name="Lu H."/>
            <person name="Cai Z."/>
        </authorList>
    </citation>
    <scope>NUCLEOTIDE SEQUENCE [LARGE SCALE GENOMIC DNA]</scope>
    <source>
        <strain evidence="5 6">YJ13C</strain>
    </source>
</reference>
<proteinExistence type="inferred from homology"/>
<dbReference type="Pfam" id="PF13102">
    <property type="entry name" value="Phage_int_SAM_5"/>
    <property type="match status" value="1"/>
</dbReference>
<feature type="domain" description="Tyr recombinase" evidence="4">
    <location>
        <begin position="200"/>
        <end position="371"/>
    </location>
</feature>
<comment type="caution">
    <text evidence="5">The sequence shown here is derived from an EMBL/GenBank/DDBJ whole genome shotgun (WGS) entry which is preliminary data.</text>
</comment>